<sequence>MGNMCKCWEAMNNMIRLQHKKIRASFQKSFYDEEHEHKNPFYQRLHTFVSREAQRRIAEEYDKVEWVGTDKSVCGCSIRRTYGLPCACELGQYKLLGEPILLDYVHIQWRKLSMEWKRVLKNKVCELAFPSTSSMCPPPDKVKIKGRVKKSKDKKSDGYDSSKKRQTSQSKKQPSQSSQSSKQLVLRQFPDVIQPYIDDIFDVAADGNCGCRAIALLLGHSEECWYLVRNSLDHEIASHVTPYDRLFTGCIREIRDSLKISGFGLQPMDKWLSIPDMGYVIATTYNIILVTFCQTFSMTFFPMRGSHSTLTKNDRICCIEFVNGNHWVMLKMKDGFPLPEIAPGWKQYRTDEATSWAIAYTGRLQHCGYLLGRLSRVTQNPPTEPVDAMPLDEP</sequence>
<feature type="region of interest" description="Disordered" evidence="1">
    <location>
        <begin position="133"/>
        <end position="182"/>
    </location>
</feature>
<accession>A0A1S3EH69</accession>
<feature type="compositionally biased region" description="Low complexity" evidence="1">
    <location>
        <begin position="167"/>
        <end position="182"/>
    </location>
</feature>
<evidence type="ECO:0000313" key="2">
    <source>
        <dbReference type="Proteomes" id="UP000087171"/>
    </source>
</evidence>
<dbReference type="KEGG" id="cam:101505182"/>
<gene>
    <name evidence="3" type="primary">LOC101505182</name>
</gene>
<feature type="compositionally biased region" description="Basic and acidic residues" evidence="1">
    <location>
        <begin position="154"/>
        <end position="163"/>
    </location>
</feature>
<protein>
    <submittedName>
        <fullName evidence="3">Uncharacterized protein LOC101505182</fullName>
    </submittedName>
</protein>
<dbReference type="Proteomes" id="UP000087171">
    <property type="component" value="Chromosome Ca7"/>
</dbReference>
<dbReference type="AlphaFoldDB" id="A0A1S3EH69"/>
<reference evidence="2" key="1">
    <citation type="journal article" date="2013" name="Nat. Biotechnol.">
        <title>Draft genome sequence of chickpea (Cicer arietinum) provides a resource for trait improvement.</title>
        <authorList>
            <person name="Varshney R.K."/>
            <person name="Song C."/>
            <person name="Saxena R.K."/>
            <person name="Azam S."/>
            <person name="Yu S."/>
            <person name="Sharpe A.G."/>
            <person name="Cannon S."/>
            <person name="Baek J."/>
            <person name="Rosen B.D."/>
            <person name="Tar'an B."/>
            <person name="Millan T."/>
            <person name="Zhang X."/>
            <person name="Ramsay L.D."/>
            <person name="Iwata A."/>
            <person name="Wang Y."/>
            <person name="Nelson W."/>
            <person name="Farmer A.D."/>
            <person name="Gaur P.M."/>
            <person name="Soderlund C."/>
            <person name="Penmetsa R.V."/>
            <person name="Xu C."/>
            <person name="Bharti A.K."/>
            <person name="He W."/>
            <person name="Winter P."/>
            <person name="Zhao S."/>
            <person name="Hane J.K."/>
            <person name="Carrasquilla-Garcia N."/>
            <person name="Condie J.A."/>
            <person name="Upadhyaya H.D."/>
            <person name="Luo M.C."/>
            <person name="Thudi M."/>
            <person name="Gowda C.L."/>
            <person name="Singh N.P."/>
            <person name="Lichtenzveig J."/>
            <person name="Gali K.K."/>
            <person name="Rubio J."/>
            <person name="Nadarajan N."/>
            <person name="Dolezel J."/>
            <person name="Bansal K.C."/>
            <person name="Xu X."/>
            <person name="Edwards D."/>
            <person name="Zhang G."/>
            <person name="Kahl G."/>
            <person name="Gil J."/>
            <person name="Singh K.B."/>
            <person name="Datta S.K."/>
            <person name="Jackson S.A."/>
            <person name="Wang J."/>
            <person name="Cook D.R."/>
        </authorList>
    </citation>
    <scope>NUCLEOTIDE SEQUENCE [LARGE SCALE GENOMIC DNA]</scope>
    <source>
        <strain evidence="2">cv. CDC Frontier</strain>
    </source>
</reference>
<dbReference type="OrthoDB" id="1424416at2759"/>
<keyword evidence="2" id="KW-1185">Reference proteome</keyword>
<dbReference type="PaxDb" id="3827-XP_004511197.1"/>
<dbReference type="GeneID" id="101505182"/>
<evidence type="ECO:0000313" key="3">
    <source>
        <dbReference type="RefSeq" id="XP_012574301.1"/>
    </source>
</evidence>
<organism evidence="2 3">
    <name type="scientific">Cicer arietinum</name>
    <name type="common">Chickpea</name>
    <name type="synonym">Garbanzo</name>
    <dbReference type="NCBI Taxonomy" id="3827"/>
    <lineage>
        <taxon>Eukaryota</taxon>
        <taxon>Viridiplantae</taxon>
        <taxon>Streptophyta</taxon>
        <taxon>Embryophyta</taxon>
        <taxon>Tracheophyta</taxon>
        <taxon>Spermatophyta</taxon>
        <taxon>Magnoliopsida</taxon>
        <taxon>eudicotyledons</taxon>
        <taxon>Gunneridae</taxon>
        <taxon>Pentapetalae</taxon>
        <taxon>rosids</taxon>
        <taxon>fabids</taxon>
        <taxon>Fabales</taxon>
        <taxon>Fabaceae</taxon>
        <taxon>Papilionoideae</taxon>
        <taxon>50 kb inversion clade</taxon>
        <taxon>NPAAA clade</taxon>
        <taxon>Hologalegina</taxon>
        <taxon>IRL clade</taxon>
        <taxon>Cicereae</taxon>
        <taxon>Cicer</taxon>
    </lineage>
</organism>
<reference evidence="3" key="2">
    <citation type="submission" date="2025-08" db="UniProtKB">
        <authorList>
            <consortium name="RefSeq"/>
        </authorList>
    </citation>
    <scope>IDENTIFICATION</scope>
    <source>
        <tissue evidence="3">Etiolated seedlings</tissue>
    </source>
</reference>
<name>A0A1S3EH69_CICAR</name>
<proteinExistence type="predicted"/>
<evidence type="ECO:0000256" key="1">
    <source>
        <dbReference type="SAM" id="MobiDB-lite"/>
    </source>
</evidence>
<feature type="compositionally biased region" description="Basic residues" evidence="1">
    <location>
        <begin position="144"/>
        <end position="153"/>
    </location>
</feature>
<dbReference type="CDD" id="cd22744">
    <property type="entry name" value="OTU"/>
    <property type="match status" value="1"/>
</dbReference>
<dbReference type="RefSeq" id="XP_012574301.1">
    <property type="nucleotide sequence ID" value="XM_012718847.1"/>
</dbReference>